<dbReference type="InterPro" id="IPR006640">
    <property type="entry name" value="SprT-like_domain"/>
</dbReference>
<name>A0A6I9RHD1_ELAGV</name>
<dbReference type="GO" id="GO:0005634">
    <property type="term" value="C:nucleus"/>
    <property type="evidence" value="ECO:0007669"/>
    <property type="project" value="TreeGrafter"/>
</dbReference>
<evidence type="ECO:0000313" key="5">
    <source>
        <dbReference type="RefSeq" id="XP_010926136.1"/>
    </source>
</evidence>
<dbReference type="GO" id="GO:0003697">
    <property type="term" value="F:single-stranded DNA binding"/>
    <property type="evidence" value="ECO:0007669"/>
    <property type="project" value="InterPro"/>
</dbReference>
<keyword evidence="2" id="KW-0732">Signal</keyword>
<dbReference type="KEGG" id="egu:105048513"/>
<accession>A0A6I9RHD1</accession>
<dbReference type="GO" id="GO:0004222">
    <property type="term" value="F:metalloendopeptidase activity"/>
    <property type="evidence" value="ECO:0007669"/>
    <property type="project" value="InterPro"/>
</dbReference>
<dbReference type="GO" id="GO:0006974">
    <property type="term" value="P:DNA damage response"/>
    <property type="evidence" value="ECO:0007669"/>
    <property type="project" value="InterPro"/>
</dbReference>
<dbReference type="PANTHER" id="PTHR21220">
    <property type="entry name" value="DNA-DEPENDENT METALLOPROTEASE SPRTN"/>
    <property type="match status" value="1"/>
</dbReference>
<feature type="signal peptide" evidence="2">
    <location>
        <begin position="1"/>
        <end position="23"/>
    </location>
</feature>
<evidence type="ECO:0000313" key="4">
    <source>
        <dbReference type="Proteomes" id="UP000504607"/>
    </source>
</evidence>
<dbReference type="Proteomes" id="UP000504607">
    <property type="component" value="Chromosome 7"/>
</dbReference>
<keyword evidence="4" id="KW-1185">Reference proteome</keyword>
<feature type="domain" description="SprT-like" evidence="3">
    <location>
        <begin position="44"/>
        <end position="206"/>
    </location>
</feature>
<feature type="chain" id="PRO_5026746293" evidence="2">
    <location>
        <begin position="24"/>
        <end position="498"/>
    </location>
</feature>
<dbReference type="OrthoDB" id="5236983at2759"/>
<protein>
    <submittedName>
        <fullName evidence="5">Uncharacterized protein LOC105048513 isoform X1</fullName>
    </submittedName>
</protein>
<dbReference type="InParanoid" id="A0A6I9RHD1"/>
<dbReference type="SMART" id="SM00731">
    <property type="entry name" value="SprT"/>
    <property type="match status" value="1"/>
</dbReference>
<evidence type="ECO:0000256" key="2">
    <source>
        <dbReference type="SAM" id="SignalP"/>
    </source>
</evidence>
<sequence length="498" mass="54997">MRTLSPFSFALSLSLAFELLSSAKPSRRGFAMDSGTTELKDGEVDIYSLFCHYNTLYFDEALGPCLVSWIDSRSNNHTSSCLYSSDGSCEILLNKLLLKSWPTADLKNALLHEMIHAFLWIKNKKNEHSVHDPNFREMMDSINASSLTDHQRPSGGYNITIYHELREEADTCRTGNWICEACGNLIKPGTKKDPSAGDCIENVGPEGCCDNPSCQWHSNNKLCSGRCVEIQEPTECDNHKMSLKDDEELHEGRYKGFHYMTRQRKRKLCEPGTKDDLNGTKKVALKAGGPEDNLDGKKVISEAGAKDSLREVGAKDGRDGKKVTFRDVGTEDYLDGKNEGTFGGGGTKGRLDGKAAISGYFASVGAPAGNFDKLKGVESKTRSCAAAPEPSKRARTPTLKKQQACTGQKRRKLGRRKNDYTVASEWLDYFAYEESDENVEPLVNKRTEQRKKQKLLRSPNGGGPSLVVGNEQQSENIQAHGVGKNTSTAMTVVEIPDD</sequence>
<dbReference type="GeneID" id="105048513"/>
<dbReference type="RefSeq" id="XP_010926136.1">
    <property type="nucleotide sequence ID" value="XM_010927834.1"/>
</dbReference>
<evidence type="ECO:0000256" key="1">
    <source>
        <dbReference type="SAM" id="MobiDB-lite"/>
    </source>
</evidence>
<organism evidence="4 5">
    <name type="scientific">Elaeis guineensis var. tenera</name>
    <name type="common">Oil palm</name>
    <dbReference type="NCBI Taxonomy" id="51953"/>
    <lineage>
        <taxon>Eukaryota</taxon>
        <taxon>Viridiplantae</taxon>
        <taxon>Streptophyta</taxon>
        <taxon>Embryophyta</taxon>
        <taxon>Tracheophyta</taxon>
        <taxon>Spermatophyta</taxon>
        <taxon>Magnoliopsida</taxon>
        <taxon>Liliopsida</taxon>
        <taxon>Arecaceae</taxon>
        <taxon>Arecoideae</taxon>
        <taxon>Cocoseae</taxon>
        <taxon>Elaeidinae</taxon>
        <taxon>Elaeis</taxon>
    </lineage>
</organism>
<dbReference type="GO" id="GO:0031593">
    <property type="term" value="F:polyubiquitin modification-dependent protein binding"/>
    <property type="evidence" value="ECO:0007669"/>
    <property type="project" value="TreeGrafter"/>
</dbReference>
<dbReference type="PANTHER" id="PTHR21220:SF0">
    <property type="entry name" value="DNA-DEPENDENT METALLOPROTEASE SPRTN"/>
    <property type="match status" value="1"/>
</dbReference>
<feature type="region of interest" description="Disordered" evidence="1">
    <location>
        <begin position="382"/>
        <end position="401"/>
    </location>
</feature>
<evidence type="ECO:0000259" key="3">
    <source>
        <dbReference type="SMART" id="SM00731"/>
    </source>
</evidence>
<gene>
    <name evidence="5" type="primary">LOC105048513</name>
</gene>
<reference evidence="5" key="1">
    <citation type="submission" date="2025-08" db="UniProtKB">
        <authorList>
            <consortium name="RefSeq"/>
        </authorList>
    </citation>
    <scope>IDENTIFICATION</scope>
</reference>
<proteinExistence type="predicted"/>
<dbReference type="AlphaFoldDB" id="A0A6I9RHD1"/>
<feature type="region of interest" description="Disordered" evidence="1">
    <location>
        <begin position="443"/>
        <end position="470"/>
    </location>
</feature>
<dbReference type="InterPro" id="IPR044245">
    <property type="entry name" value="Spartan"/>
</dbReference>
<dbReference type="Pfam" id="PF10263">
    <property type="entry name" value="SprT-like"/>
    <property type="match status" value="1"/>
</dbReference>